<dbReference type="EMBL" id="KN818223">
    <property type="protein sequence ID" value="KIL70881.1"/>
    <property type="molecule type" value="Genomic_DNA"/>
</dbReference>
<dbReference type="STRING" id="946122.A0A0C2XMT1"/>
<dbReference type="PANTHER" id="PTHR31726">
    <property type="entry name" value="PROTEIN ICE2"/>
    <property type="match status" value="1"/>
</dbReference>
<dbReference type="GO" id="GO:0000921">
    <property type="term" value="P:septin ring assembly"/>
    <property type="evidence" value="ECO:0007669"/>
    <property type="project" value="TreeGrafter"/>
</dbReference>
<dbReference type="GO" id="GO:0005789">
    <property type="term" value="C:endoplasmic reticulum membrane"/>
    <property type="evidence" value="ECO:0007669"/>
    <property type="project" value="TreeGrafter"/>
</dbReference>
<evidence type="ECO:0000313" key="3">
    <source>
        <dbReference type="Proteomes" id="UP000054549"/>
    </source>
</evidence>
<dbReference type="InParanoid" id="A0A0C2XMT1"/>
<evidence type="ECO:0000313" key="2">
    <source>
        <dbReference type="EMBL" id="KIL70881.1"/>
    </source>
</evidence>
<organism evidence="2 3">
    <name type="scientific">Amanita muscaria (strain Koide BX008)</name>
    <dbReference type="NCBI Taxonomy" id="946122"/>
    <lineage>
        <taxon>Eukaryota</taxon>
        <taxon>Fungi</taxon>
        <taxon>Dikarya</taxon>
        <taxon>Basidiomycota</taxon>
        <taxon>Agaricomycotina</taxon>
        <taxon>Agaricomycetes</taxon>
        <taxon>Agaricomycetidae</taxon>
        <taxon>Agaricales</taxon>
        <taxon>Pluteineae</taxon>
        <taxon>Amanitaceae</taxon>
        <taxon>Amanita</taxon>
    </lineage>
</organism>
<keyword evidence="1" id="KW-1133">Transmembrane helix</keyword>
<proteinExistence type="predicted"/>
<feature type="transmembrane region" description="Helical" evidence="1">
    <location>
        <begin position="141"/>
        <end position="159"/>
    </location>
</feature>
<dbReference type="Proteomes" id="UP000054549">
    <property type="component" value="Unassembled WGS sequence"/>
</dbReference>
<dbReference type="OrthoDB" id="5577218at2759"/>
<dbReference type="FunCoup" id="A0A0C2XMT1">
    <property type="interactions" value="72"/>
</dbReference>
<dbReference type="Pfam" id="PF08426">
    <property type="entry name" value="ICE2"/>
    <property type="match status" value="2"/>
</dbReference>
<dbReference type="GO" id="GO:0048309">
    <property type="term" value="P:endoplasmic reticulum inheritance"/>
    <property type="evidence" value="ECO:0007669"/>
    <property type="project" value="TreeGrafter"/>
</dbReference>
<accession>A0A0C2XMT1</accession>
<protein>
    <submittedName>
        <fullName evidence="2">Uncharacterized protein</fullName>
    </submittedName>
</protein>
<feature type="transmembrane region" description="Helical" evidence="1">
    <location>
        <begin position="242"/>
        <end position="263"/>
    </location>
</feature>
<dbReference type="GO" id="GO:0032541">
    <property type="term" value="C:cortical endoplasmic reticulum"/>
    <property type="evidence" value="ECO:0007669"/>
    <property type="project" value="TreeGrafter"/>
</dbReference>
<feature type="transmembrane region" description="Helical" evidence="1">
    <location>
        <begin position="99"/>
        <end position="121"/>
    </location>
</feature>
<keyword evidence="1" id="KW-0812">Transmembrane</keyword>
<feature type="transmembrane region" description="Helical" evidence="1">
    <location>
        <begin position="325"/>
        <end position="345"/>
    </location>
</feature>
<keyword evidence="1" id="KW-0472">Membrane</keyword>
<keyword evidence="3" id="KW-1185">Reference proteome</keyword>
<dbReference type="PANTHER" id="PTHR31726:SF2">
    <property type="entry name" value="PROTEIN ICE2"/>
    <property type="match status" value="1"/>
</dbReference>
<dbReference type="InterPro" id="IPR013635">
    <property type="entry name" value="Ice2"/>
</dbReference>
<feature type="transmembrane region" description="Helical" evidence="1">
    <location>
        <begin position="171"/>
        <end position="191"/>
    </location>
</feature>
<dbReference type="AlphaFoldDB" id="A0A0C2XMT1"/>
<evidence type="ECO:0000256" key="1">
    <source>
        <dbReference type="SAM" id="Phobius"/>
    </source>
</evidence>
<dbReference type="GO" id="GO:0097038">
    <property type="term" value="C:perinuclear endoplasmic reticulum"/>
    <property type="evidence" value="ECO:0007669"/>
    <property type="project" value="TreeGrafter"/>
</dbReference>
<feature type="transmembrane region" description="Helical" evidence="1">
    <location>
        <begin position="38"/>
        <end position="60"/>
    </location>
</feature>
<dbReference type="HOGENOM" id="CLU_027878_0_0_1"/>
<name>A0A0C2XMT1_AMAMK</name>
<sequence>MMNPWLLWSAVSTTARLSTVLQILIFLPLTLATLSRHAFLLLSLLLCIHSLIHGTLHMFWGSNAWSVLQVPMHPFLLLVCFNVFSSSVNPSIITATELWATFLTLMGPLFIAMEGLSSLLVAQKAGQEAKKLLERGEVFQFGLLIATSVTYVISAWWIVESYPTAASSPLSSTLLGVALTTFLFLTFIGFWLRRTNIIESSGLALFIAYNVWLCGFDVKAFLDPASSYTPLLSNILPHFQTLFNFLINTLPKPVLIGLLYRLFILHLASRILPTIGADNWSQEESDAEWDSRPTSTFTRILLTYRQTVFVTVYSHLLLLDHSSQIWWRWMNIFFTLVIWSIEILVSSDEDVVTKDWKVD</sequence>
<reference evidence="2 3" key="1">
    <citation type="submission" date="2014-04" db="EMBL/GenBank/DDBJ databases">
        <title>Evolutionary Origins and Diversification of the Mycorrhizal Mutualists.</title>
        <authorList>
            <consortium name="DOE Joint Genome Institute"/>
            <consortium name="Mycorrhizal Genomics Consortium"/>
            <person name="Kohler A."/>
            <person name="Kuo A."/>
            <person name="Nagy L.G."/>
            <person name="Floudas D."/>
            <person name="Copeland A."/>
            <person name="Barry K.W."/>
            <person name="Cichocki N."/>
            <person name="Veneault-Fourrey C."/>
            <person name="LaButti K."/>
            <person name="Lindquist E.A."/>
            <person name="Lipzen A."/>
            <person name="Lundell T."/>
            <person name="Morin E."/>
            <person name="Murat C."/>
            <person name="Riley R."/>
            <person name="Ohm R."/>
            <person name="Sun H."/>
            <person name="Tunlid A."/>
            <person name="Henrissat B."/>
            <person name="Grigoriev I.V."/>
            <person name="Hibbett D.S."/>
            <person name="Martin F."/>
        </authorList>
    </citation>
    <scope>NUCLEOTIDE SEQUENCE [LARGE SCALE GENOMIC DNA]</scope>
    <source>
        <strain evidence="2 3">Koide BX008</strain>
    </source>
</reference>
<gene>
    <name evidence="2" type="ORF">M378DRAFT_183446</name>
</gene>